<dbReference type="PROSITE" id="PS50928">
    <property type="entry name" value="ABC_TM1"/>
    <property type="match status" value="1"/>
</dbReference>
<gene>
    <name evidence="13" type="ORF">ENR59_04415</name>
</gene>
<evidence type="ECO:0000259" key="12">
    <source>
        <dbReference type="PROSITE" id="PS50928"/>
    </source>
</evidence>
<dbReference type="InterPro" id="IPR035906">
    <property type="entry name" value="MetI-like_sf"/>
</dbReference>
<keyword evidence="8" id="KW-0029">Amino-acid transport</keyword>
<comment type="similarity">
    <text evidence="3">Belongs to the binding-protein-dependent transport system permease family. HisMQ subfamily.</text>
</comment>
<evidence type="ECO:0000313" key="13">
    <source>
        <dbReference type="EMBL" id="HGG92177.1"/>
    </source>
</evidence>
<organism evidence="13">
    <name type="scientific">Fundidesulfovibrio putealis</name>
    <dbReference type="NCBI Taxonomy" id="270496"/>
    <lineage>
        <taxon>Bacteria</taxon>
        <taxon>Pseudomonadati</taxon>
        <taxon>Thermodesulfobacteriota</taxon>
        <taxon>Desulfovibrionia</taxon>
        <taxon>Desulfovibrionales</taxon>
        <taxon>Desulfovibrionaceae</taxon>
        <taxon>Fundidesulfovibrio</taxon>
    </lineage>
</organism>
<reference evidence="13" key="1">
    <citation type="journal article" date="2020" name="mSystems">
        <title>Genome- and Community-Level Interaction Insights into Carbon Utilization and Element Cycling Functions of Hydrothermarchaeota in Hydrothermal Sediment.</title>
        <authorList>
            <person name="Zhou Z."/>
            <person name="Liu Y."/>
            <person name="Xu W."/>
            <person name="Pan J."/>
            <person name="Luo Z.H."/>
            <person name="Li M."/>
        </authorList>
    </citation>
    <scope>NUCLEOTIDE SEQUENCE [LARGE SCALE GENOMIC DNA]</scope>
    <source>
        <strain evidence="13">SpSt-413</strain>
    </source>
</reference>
<keyword evidence="7 11" id="KW-0812">Transmembrane</keyword>
<evidence type="ECO:0000256" key="2">
    <source>
        <dbReference type="ARBA" id="ARBA00004429"/>
    </source>
</evidence>
<dbReference type="AlphaFoldDB" id="A0A7C4AGI3"/>
<feature type="transmembrane region" description="Helical" evidence="11">
    <location>
        <begin position="215"/>
        <end position="235"/>
    </location>
</feature>
<evidence type="ECO:0000256" key="10">
    <source>
        <dbReference type="ARBA" id="ARBA00023136"/>
    </source>
</evidence>
<dbReference type="EMBL" id="DSRP01000305">
    <property type="protein sequence ID" value="HGG92177.1"/>
    <property type="molecule type" value="Genomic_DNA"/>
</dbReference>
<dbReference type="GO" id="GO:0043190">
    <property type="term" value="C:ATP-binding cassette (ABC) transporter complex"/>
    <property type="evidence" value="ECO:0007669"/>
    <property type="project" value="InterPro"/>
</dbReference>
<keyword evidence="10 11" id="KW-0472">Membrane</keyword>
<evidence type="ECO:0000256" key="1">
    <source>
        <dbReference type="ARBA" id="ARBA00003159"/>
    </source>
</evidence>
<evidence type="ECO:0000256" key="7">
    <source>
        <dbReference type="ARBA" id="ARBA00022692"/>
    </source>
</evidence>
<dbReference type="Gene3D" id="1.10.3720.10">
    <property type="entry name" value="MetI-like"/>
    <property type="match status" value="1"/>
</dbReference>
<feature type="transmembrane region" description="Helical" evidence="11">
    <location>
        <begin position="84"/>
        <end position="109"/>
    </location>
</feature>
<comment type="subcellular location">
    <subcellularLocation>
        <location evidence="2">Cell inner membrane</location>
        <topology evidence="2">Multi-pass membrane protein</topology>
    </subcellularLocation>
    <subcellularLocation>
        <location evidence="11">Cell membrane</location>
        <topology evidence="11">Multi-pass membrane protein</topology>
    </subcellularLocation>
</comment>
<dbReference type="GO" id="GO:0022857">
    <property type="term" value="F:transmembrane transporter activity"/>
    <property type="evidence" value="ECO:0007669"/>
    <property type="project" value="InterPro"/>
</dbReference>
<dbReference type="NCBIfam" id="TIGR01726">
    <property type="entry name" value="HEQRo_perm_3TM"/>
    <property type="match status" value="1"/>
</dbReference>
<dbReference type="SUPFAM" id="SSF161098">
    <property type="entry name" value="MetI-like"/>
    <property type="match status" value="1"/>
</dbReference>
<proteinExistence type="inferred from homology"/>
<name>A0A7C4AGI3_9BACT</name>
<dbReference type="FunFam" id="1.10.3720.10:FF:000033">
    <property type="entry name" value="Polar amino acid ABC transporter permease"/>
    <property type="match status" value="1"/>
</dbReference>
<dbReference type="InterPro" id="IPR000515">
    <property type="entry name" value="MetI-like"/>
</dbReference>
<dbReference type="PANTHER" id="PTHR30614:SF20">
    <property type="entry name" value="GLUTAMINE TRANSPORT SYSTEM PERMEASE PROTEIN GLNP"/>
    <property type="match status" value="1"/>
</dbReference>
<sequence>MPKRILVRLVLITAAAALLVGMMSTIRYNWNWWVVWQYRELFIKGFANTILVSCGAITLGLIIGVLGGLARVSENIWLREAATIYVWIFRGTPLLTQIYIFYFCFAVIVHVDDPFLTGMVTLAFFSGAYITEMVRAGIESISTGQWEAARSTGLTHSQTLRHVVFPQAMRRIIAPVTGQFVSLIKDSSLLSVIAVRELTKGAEIVNAATYKTFEAYLPLAVFYLLLTYPLSVLTYRLERRITYQSAPRSRTAATPKGVPQ</sequence>
<feature type="transmembrane region" description="Helical" evidence="11">
    <location>
        <begin position="50"/>
        <end position="72"/>
    </location>
</feature>
<keyword evidence="6" id="KW-1003">Cell membrane</keyword>
<evidence type="ECO:0000256" key="8">
    <source>
        <dbReference type="ARBA" id="ARBA00022970"/>
    </source>
</evidence>
<feature type="domain" description="ABC transmembrane type-1" evidence="12">
    <location>
        <begin position="46"/>
        <end position="234"/>
    </location>
</feature>
<dbReference type="InterPro" id="IPR043429">
    <property type="entry name" value="ArtM/GltK/GlnP/TcyL/YhdX-like"/>
</dbReference>
<comment type="caution">
    <text evidence="13">The sequence shown here is derived from an EMBL/GenBank/DDBJ whole genome shotgun (WGS) entry which is preliminary data.</text>
</comment>
<dbReference type="CDD" id="cd06261">
    <property type="entry name" value="TM_PBP2"/>
    <property type="match status" value="1"/>
</dbReference>
<dbReference type="PANTHER" id="PTHR30614">
    <property type="entry name" value="MEMBRANE COMPONENT OF AMINO ACID ABC TRANSPORTER"/>
    <property type="match status" value="1"/>
</dbReference>
<accession>A0A7C4AGI3</accession>
<evidence type="ECO:0000256" key="11">
    <source>
        <dbReference type="RuleBase" id="RU363032"/>
    </source>
</evidence>
<dbReference type="Pfam" id="PF00528">
    <property type="entry name" value="BPD_transp_1"/>
    <property type="match status" value="1"/>
</dbReference>
<evidence type="ECO:0000256" key="6">
    <source>
        <dbReference type="ARBA" id="ARBA00022475"/>
    </source>
</evidence>
<evidence type="ECO:0000256" key="3">
    <source>
        <dbReference type="ARBA" id="ARBA00010072"/>
    </source>
</evidence>
<evidence type="ECO:0000256" key="4">
    <source>
        <dbReference type="ARBA" id="ARBA00016506"/>
    </source>
</evidence>
<feature type="transmembrane region" description="Helical" evidence="11">
    <location>
        <begin position="7"/>
        <end position="30"/>
    </location>
</feature>
<evidence type="ECO:0000256" key="5">
    <source>
        <dbReference type="ARBA" id="ARBA00022448"/>
    </source>
</evidence>
<protein>
    <recommendedName>
        <fullName evidence="4">Putative glutamine transport system permease protein GlnP</fullName>
    </recommendedName>
</protein>
<evidence type="ECO:0000256" key="9">
    <source>
        <dbReference type="ARBA" id="ARBA00022989"/>
    </source>
</evidence>
<dbReference type="GO" id="GO:0006865">
    <property type="term" value="P:amino acid transport"/>
    <property type="evidence" value="ECO:0007669"/>
    <property type="project" value="UniProtKB-KW"/>
</dbReference>
<comment type="function">
    <text evidence="1">Part of the binding-protein-dependent transport system for glutamine; probably responsible for the translocation of the substrate across the membrane.</text>
</comment>
<dbReference type="InterPro" id="IPR010065">
    <property type="entry name" value="AA_ABC_transptr_permease_3TM"/>
</dbReference>
<keyword evidence="9 11" id="KW-1133">Transmembrane helix</keyword>
<keyword evidence="5 11" id="KW-0813">Transport</keyword>